<evidence type="ECO:0000256" key="2">
    <source>
        <dbReference type="PROSITE-ProRule" id="PRU00376"/>
    </source>
</evidence>
<comment type="caution">
    <text evidence="5">The sequence shown here is derived from an EMBL/GenBank/DDBJ whole genome shotgun (WGS) entry which is preliminary data.</text>
</comment>
<evidence type="ECO:0000313" key="6">
    <source>
        <dbReference type="Proteomes" id="UP001148786"/>
    </source>
</evidence>
<dbReference type="InterPro" id="IPR038704">
    <property type="entry name" value="YEAST_sf"/>
</dbReference>
<reference evidence="5" key="1">
    <citation type="submission" date="2022-07" db="EMBL/GenBank/DDBJ databases">
        <title>Genome Sequence of Agrocybe chaxingu.</title>
        <authorList>
            <person name="Buettner E."/>
        </authorList>
    </citation>
    <scope>NUCLEOTIDE SEQUENCE</scope>
    <source>
        <strain evidence="5">MP-N11</strain>
    </source>
</reference>
<name>A0A9W8JVQ3_9AGAR</name>
<feature type="region of interest" description="Disordered" evidence="3">
    <location>
        <begin position="274"/>
        <end position="294"/>
    </location>
</feature>
<dbReference type="InterPro" id="IPR055129">
    <property type="entry name" value="YEATS_dom"/>
</dbReference>
<gene>
    <name evidence="5" type="ORF">NLJ89_g8292</name>
</gene>
<dbReference type="Gene3D" id="2.60.40.1970">
    <property type="entry name" value="YEATS domain"/>
    <property type="match status" value="1"/>
</dbReference>
<dbReference type="EMBL" id="JANKHO010001098">
    <property type="protein sequence ID" value="KAJ3503756.1"/>
    <property type="molecule type" value="Genomic_DNA"/>
</dbReference>
<feature type="domain" description="YEATS" evidence="4">
    <location>
        <begin position="299"/>
        <end position="453"/>
    </location>
</feature>
<comment type="subcellular location">
    <subcellularLocation>
        <location evidence="2">Nucleus</location>
    </subcellularLocation>
</comment>
<keyword evidence="6" id="KW-1185">Reference proteome</keyword>
<organism evidence="5 6">
    <name type="scientific">Agrocybe chaxingu</name>
    <dbReference type="NCBI Taxonomy" id="84603"/>
    <lineage>
        <taxon>Eukaryota</taxon>
        <taxon>Fungi</taxon>
        <taxon>Dikarya</taxon>
        <taxon>Basidiomycota</taxon>
        <taxon>Agaricomycotina</taxon>
        <taxon>Agaricomycetes</taxon>
        <taxon>Agaricomycetidae</taxon>
        <taxon>Agaricales</taxon>
        <taxon>Agaricineae</taxon>
        <taxon>Strophariaceae</taxon>
        <taxon>Agrocybe</taxon>
    </lineage>
</organism>
<sequence length="866" mass="95465">MIKFITTESQSVSSETFRNVALDALSIIEAPSNCILSHDPIPPPSAVQRAPRPPPRKNLQPNNAKSKPSFLYIRSSALPHPNEASSRPNFYLLKCPRCSRTTFTSLQGLLNHARLTHNLEWGTHDECIQACATPCDDLEVDCGIEVGTGPTGVLPALRTIFQLAVGGQSSAEKGVNAAVQQPDSAMDTCSTAPPTTHLNKTLGLHENSPALAPFLGKEPIRRQIKVVDEDADVDIETTNESGSPAKRGWRMPFTHRNFELNAESEFQDLSPEHVTSSQLGRVKTSSTVPQSTPDTKVSAQSRFYIISRIVIADRSMWIPPEKRTPEHQEYTHKWMISVDSPSYTHHITTLLESLKVTASDPSVTISLTPVVANPPFAVFGFSDRPFLARIELSFCGTPSQGTQIHVFHHWVDLDPIHTSQVVMGEEQMVDVELDKNTAVKPPQLNYTPVLSKSLWDIPVNASSNRGVLAKQDEGGGALGISSNTNGETILSEIVKKFPMTRKDIKGPRSQGIDLPYFLASDPMHLKSLVMGRRKAIEWARARAVQLAYNEAVQNDNQQPSICLSVGDVYSWMSEHHHFPRSQLPIVKEDPDALSSLDRESPKWCRICGLETKLHRIHNVVKMEASVQETEFKRESASIPTASAITSLECMFSPQALPVPKLPKVDIRQLLSKSRESPQRHSPRFLDRILFDRNALISSVDPRLTLSIRKLVETTRSVNPADAPHPSFPASEVGDDAKEAEKALAPHALLALLTRPFIHTLVRRGLAASNRDRAIFMATPSTSRAIRKADSRLTRLLTPRHILSGILTRGPEAAQDPLDDVLRACLSKLGVAVDDDLPTTSRQGESGVRVKTEEELVSLSSMNPVTL</sequence>
<dbReference type="Proteomes" id="UP001148786">
    <property type="component" value="Unassembled WGS sequence"/>
</dbReference>
<evidence type="ECO:0000256" key="3">
    <source>
        <dbReference type="SAM" id="MobiDB-lite"/>
    </source>
</evidence>
<dbReference type="GO" id="GO:0005634">
    <property type="term" value="C:nucleus"/>
    <property type="evidence" value="ECO:0007669"/>
    <property type="project" value="UniProtKB-SubCell"/>
</dbReference>
<proteinExistence type="predicted"/>
<evidence type="ECO:0000256" key="1">
    <source>
        <dbReference type="ARBA" id="ARBA00023242"/>
    </source>
</evidence>
<feature type="region of interest" description="Disordered" evidence="3">
    <location>
        <begin position="39"/>
        <end position="66"/>
    </location>
</feature>
<evidence type="ECO:0000313" key="5">
    <source>
        <dbReference type="EMBL" id="KAJ3503756.1"/>
    </source>
</evidence>
<dbReference type="PROSITE" id="PS51037">
    <property type="entry name" value="YEATS"/>
    <property type="match status" value="1"/>
</dbReference>
<dbReference type="AlphaFoldDB" id="A0A9W8JVQ3"/>
<dbReference type="InterPro" id="IPR055127">
    <property type="entry name" value="YEATS2_3HBD"/>
</dbReference>
<keyword evidence="1 2" id="KW-0539">Nucleus</keyword>
<dbReference type="Pfam" id="PF22951">
    <property type="entry name" value="3HBD"/>
    <property type="match status" value="1"/>
</dbReference>
<dbReference type="OrthoDB" id="1741717at2759"/>
<protein>
    <recommendedName>
        <fullName evidence="4">YEATS domain-containing protein</fullName>
    </recommendedName>
</protein>
<evidence type="ECO:0000259" key="4">
    <source>
        <dbReference type="PROSITE" id="PS51037"/>
    </source>
</evidence>
<accession>A0A9W8JVQ3</accession>